<dbReference type="GO" id="GO:0005524">
    <property type="term" value="F:ATP binding"/>
    <property type="evidence" value="ECO:0007669"/>
    <property type="project" value="InterPro"/>
</dbReference>
<feature type="non-terminal residue" evidence="3">
    <location>
        <position position="222"/>
    </location>
</feature>
<dbReference type="PANTHER" id="PTHR10073">
    <property type="entry name" value="DNA MISMATCH REPAIR PROTEIN MLH, PMS, MUTL"/>
    <property type="match status" value="1"/>
</dbReference>
<keyword evidence="2" id="KW-1185">Reference proteome</keyword>
<protein>
    <submittedName>
        <fullName evidence="3">Uncharacterized protein LOC113472696</fullName>
    </submittedName>
</protein>
<dbReference type="InterPro" id="IPR020568">
    <property type="entry name" value="Ribosomal_Su5_D2-typ_SF"/>
</dbReference>
<organism evidence="2 3">
    <name type="scientific">Diaphorina citri</name>
    <name type="common">Asian citrus psyllid</name>
    <dbReference type="NCBI Taxonomy" id="121845"/>
    <lineage>
        <taxon>Eukaryota</taxon>
        <taxon>Metazoa</taxon>
        <taxon>Ecdysozoa</taxon>
        <taxon>Arthropoda</taxon>
        <taxon>Hexapoda</taxon>
        <taxon>Insecta</taxon>
        <taxon>Pterygota</taxon>
        <taxon>Neoptera</taxon>
        <taxon>Paraneoptera</taxon>
        <taxon>Hemiptera</taxon>
        <taxon>Sternorrhyncha</taxon>
        <taxon>Psylloidea</taxon>
        <taxon>Psyllidae</taxon>
        <taxon>Diaphorininae</taxon>
        <taxon>Diaphorina</taxon>
    </lineage>
</organism>
<dbReference type="Gene3D" id="3.30.230.10">
    <property type="match status" value="1"/>
</dbReference>
<proteinExistence type="predicted"/>
<dbReference type="GO" id="GO:0140664">
    <property type="term" value="F:ATP-dependent DNA damage sensor activity"/>
    <property type="evidence" value="ECO:0007669"/>
    <property type="project" value="InterPro"/>
</dbReference>
<dbReference type="AlphaFoldDB" id="A0A3Q0JIR8"/>
<dbReference type="InterPro" id="IPR013507">
    <property type="entry name" value="DNA_mismatch_S5_2-like"/>
</dbReference>
<dbReference type="GO" id="GO:0006298">
    <property type="term" value="P:mismatch repair"/>
    <property type="evidence" value="ECO:0007669"/>
    <property type="project" value="InterPro"/>
</dbReference>
<dbReference type="GeneID" id="113472696"/>
<dbReference type="SUPFAM" id="SSF54211">
    <property type="entry name" value="Ribosomal protein S5 domain 2-like"/>
    <property type="match status" value="1"/>
</dbReference>
<evidence type="ECO:0000313" key="3">
    <source>
        <dbReference type="RefSeq" id="XP_026688287.1"/>
    </source>
</evidence>
<gene>
    <name evidence="3" type="primary">LOC113472696</name>
</gene>
<dbReference type="GO" id="GO:0030983">
    <property type="term" value="F:mismatched DNA binding"/>
    <property type="evidence" value="ECO:0007669"/>
    <property type="project" value="InterPro"/>
</dbReference>
<dbReference type="Proteomes" id="UP000079169">
    <property type="component" value="Unplaced"/>
</dbReference>
<evidence type="ECO:0000313" key="2">
    <source>
        <dbReference type="Proteomes" id="UP000079169"/>
    </source>
</evidence>
<name>A0A3Q0JIR8_DIACI</name>
<evidence type="ECO:0000259" key="1">
    <source>
        <dbReference type="Pfam" id="PF01119"/>
    </source>
</evidence>
<dbReference type="InterPro" id="IPR014721">
    <property type="entry name" value="Ribsml_uS5_D2-typ_fold_subgr"/>
</dbReference>
<dbReference type="CDD" id="cd00782">
    <property type="entry name" value="MutL_Trans"/>
    <property type="match status" value="1"/>
</dbReference>
<dbReference type="InterPro" id="IPR038973">
    <property type="entry name" value="MutL/Mlh/Pms-like"/>
</dbReference>
<dbReference type="GO" id="GO:0016887">
    <property type="term" value="F:ATP hydrolysis activity"/>
    <property type="evidence" value="ECO:0007669"/>
    <property type="project" value="InterPro"/>
</dbReference>
<reference evidence="3" key="1">
    <citation type="submission" date="2025-08" db="UniProtKB">
        <authorList>
            <consortium name="RefSeq"/>
        </authorList>
    </citation>
    <scope>IDENTIFICATION</scope>
</reference>
<accession>A0A3Q0JIR8</accession>
<dbReference type="RefSeq" id="XP_026688287.1">
    <property type="nucleotide sequence ID" value="XM_026832486.1"/>
</dbReference>
<dbReference type="GO" id="GO:0032300">
    <property type="term" value="C:mismatch repair complex"/>
    <property type="evidence" value="ECO:0007669"/>
    <property type="project" value="InterPro"/>
</dbReference>
<feature type="domain" description="DNA mismatch repair protein S5" evidence="1">
    <location>
        <begin position="2"/>
        <end position="60"/>
    </location>
</feature>
<dbReference type="PANTHER" id="PTHR10073:SF12">
    <property type="entry name" value="DNA MISMATCH REPAIR PROTEIN MLH1"/>
    <property type="match status" value="1"/>
</dbReference>
<dbReference type="KEGG" id="dci:113472696"/>
<dbReference type="PaxDb" id="121845-A0A3Q0JIR8"/>
<dbReference type="Pfam" id="PF01119">
    <property type="entry name" value="DNA_mis_repair"/>
    <property type="match status" value="1"/>
</dbReference>
<sequence length="222" mass="25204">MLSKEFSECFRSLIPSNKYPVCLVSIEVPSNAVDVNLEPNKTKVLLREVDELVACIKGKICDYYYDPGDSNLDPIKSDQKNSNQIKSEQNKLNQIKSGVKRKLPEYPTEEQSVRKVCKPIDRNLTGNIETVIEKKEDGAFLTETTLSQLPSLLESKENTFSNVSYDETLESSYNTKVEMFDDISMSRLESKENTFSNVSYNETLESSYNTKVEMFDGISVSK</sequence>